<feature type="transmembrane region" description="Helical" evidence="5">
    <location>
        <begin position="121"/>
        <end position="139"/>
    </location>
</feature>
<dbReference type="Proteomes" id="UP001152320">
    <property type="component" value="Chromosome 9"/>
</dbReference>
<dbReference type="EMBL" id="JAIZAY010000009">
    <property type="protein sequence ID" value="KAJ8036663.1"/>
    <property type="molecule type" value="Genomic_DNA"/>
</dbReference>
<dbReference type="GO" id="GO:0099044">
    <property type="term" value="P:vesicle tethering to endoplasmic reticulum"/>
    <property type="evidence" value="ECO:0007669"/>
    <property type="project" value="TreeGrafter"/>
</dbReference>
<feature type="transmembrane region" description="Helical" evidence="5">
    <location>
        <begin position="74"/>
        <end position="93"/>
    </location>
</feature>
<dbReference type="GO" id="GO:0008289">
    <property type="term" value="F:lipid binding"/>
    <property type="evidence" value="ECO:0007669"/>
    <property type="project" value="InterPro"/>
</dbReference>
<dbReference type="Pfam" id="PF01852">
    <property type="entry name" value="START"/>
    <property type="match status" value="1"/>
</dbReference>
<evidence type="ECO:0000259" key="6">
    <source>
        <dbReference type="PROSITE" id="PS50848"/>
    </source>
</evidence>
<evidence type="ECO:0000313" key="8">
    <source>
        <dbReference type="EMBL" id="KAJ8036663.1"/>
    </source>
</evidence>
<keyword evidence="2 5" id="KW-0812">Transmembrane</keyword>
<dbReference type="Pfam" id="PF10457">
    <property type="entry name" value="MENTAL"/>
    <property type="match status" value="1"/>
</dbReference>
<dbReference type="PROSITE" id="PS51439">
    <property type="entry name" value="MENTAL"/>
    <property type="match status" value="1"/>
</dbReference>
<keyword evidence="3 5" id="KW-0472">Membrane</keyword>
<evidence type="ECO:0000256" key="2">
    <source>
        <dbReference type="ARBA" id="ARBA00022692"/>
    </source>
</evidence>
<dbReference type="GO" id="GO:0031902">
    <property type="term" value="C:late endosome membrane"/>
    <property type="evidence" value="ECO:0007669"/>
    <property type="project" value="TreeGrafter"/>
</dbReference>
<dbReference type="GO" id="GO:0005789">
    <property type="term" value="C:endoplasmic reticulum membrane"/>
    <property type="evidence" value="ECO:0007669"/>
    <property type="project" value="TreeGrafter"/>
</dbReference>
<feature type="compositionally biased region" description="Acidic residues" evidence="4">
    <location>
        <begin position="261"/>
        <end position="270"/>
    </location>
</feature>
<feature type="domain" description="START" evidence="6">
    <location>
        <begin position="334"/>
        <end position="508"/>
    </location>
</feature>
<evidence type="ECO:0000313" key="9">
    <source>
        <dbReference type="Proteomes" id="UP001152320"/>
    </source>
</evidence>
<protein>
    <submittedName>
        <fullName evidence="8">StAR-related lipid transfer protein 3</fullName>
    </submittedName>
</protein>
<accession>A0A9Q1C061</accession>
<feature type="region of interest" description="Disordered" evidence="4">
    <location>
        <begin position="221"/>
        <end position="283"/>
    </location>
</feature>
<evidence type="ECO:0000259" key="7">
    <source>
        <dbReference type="PROSITE" id="PS51439"/>
    </source>
</evidence>
<dbReference type="PANTHER" id="PTHR46121">
    <property type="entry name" value="STEROIDOGENIC ACUTE REGULATORY PROTEIN-LIKE"/>
    <property type="match status" value="1"/>
</dbReference>
<dbReference type="SUPFAM" id="SSF55961">
    <property type="entry name" value="Bet v1-like"/>
    <property type="match status" value="1"/>
</dbReference>
<dbReference type="GO" id="GO:0005765">
    <property type="term" value="C:lysosomal membrane"/>
    <property type="evidence" value="ECO:0007669"/>
    <property type="project" value="TreeGrafter"/>
</dbReference>
<gene>
    <name evidence="8" type="ORF">HOLleu_20706</name>
</gene>
<dbReference type="InterPro" id="IPR051869">
    <property type="entry name" value="STARD3"/>
</dbReference>
<dbReference type="Gene3D" id="3.30.530.20">
    <property type="match status" value="1"/>
</dbReference>
<feature type="domain" description="MENTAL" evidence="7">
    <location>
        <begin position="68"/>
        <end position="250"/>
    </location>
</feature>
<feature type="transmembrane region" description="Helical" evidence="5">
    <location>
        <begin position="146"/>
        <end position="165"/>
    </location>
</feature>
<evidence type="ECO:0000256" key="4">
    <source>
        <dbReference type="SAM" id="MobiDB-lite"/>
    </source>
</evidence>
<keyword evidence="5" id="KW-1133">Transmembrane helix</keyword>
<comment type="caution">
    <text evidence="8">The sequence shown here is derived from an EMBL/GenBank/DDBJ whole genome shotgun (WGS) entry which is preliminary data.</text>
</comment>
<dbReference type="GO" id="GO:0140284">
    <property type="term" value="C:endoplasmic reticulum-endosome membrane contact site"/>
    <property type="evidence" value="ECO:0007669"/>
    <property type="project" value="TreeGrafter"/>
</dbReference>
<proteinExistence type="predicted"/>
<reference evidence="8" key="1">
    <citation type="submission" date="2021-10" db="EMBL/GenBank/DDBJ databases">
        <title>Tropical sea cucumber genome reveals ecological adaptation and Cuvierian tubules defense mechanism.</title>
        <authorList>
            <person name="Chen T."/>
        </authorList>
    </citation>
    <scope>NUCLEOTIDE SEQUENCE</scope>
    <source>
        <strain evidence="8">Nanhai2018</strain>
        <tissue evidence="8">Muscle</tissue>
    </source>
</reference>
<evidence type="ECO:0000256" key="1">
    <source>
        <dbReference type="ARBA" id="ARBA00004141"/>
    </source>
</evidence>
<sequence>METDHERVVQQAAQILIAGGRQRNGHLHHQSVYSEEERLGYSPVYTTQEYPSVQMSDRGVCSSSRRPFSRTRRLFCLLTVFDFLMMVLLWFFYAQFLGLNEEYGFRCQVNYYTFKTSMFDVVVMSLWRMVLLLVVYGLIRSTKWYAVAFTTLATCAMVICKAVLYDFNGSSEHPQCSSSGTEAKFADFFILLASFIVVWFELWVLDFQVIKREQRFLAASNQGDSDETSPLLRNPPEIQQEIPSSRRKGQRQFYSPFDSPADSEQEDDDYDHLSGKESSSSHGAVSASHFASLPNSQKGSTINLAASLQEQAFVQKSEDALSDFEQLVSGEYNWTVVKCINSATISICQCDLALKGIIFRLEATFPVTVDRLFTEMWHNFADSASWNPTVERVEIIQHIGNDLQIVYTVSNSILVSSRDFVSIRQHSIEGESHIVSDISIEHPGKPPMKEYVRGENGLGGWVIEPDRENPNSCKLLWIVNTDIKLKLCPQNLFRQVMTNSLGDIYQGLLQVLHLSSSPAQVSVSVEGETTDLTGYS</sequence>
<dbReference type="InterPro" id="IPR023393">
    <property type="entry name" value="START-like_dom_sf"/>
</dbReference>
<dbReference type="InterPro" id="IPR019498">
    <property type="entry name" value="MENTAL"/>
</dbReference>
<evidence type="ECO:0000256" key="3">
    <source>
        <dbReference type="ARBA" id="ARBA00023136"/>
    </source>
</evidence>
<dbReference type="AlphaFoldDB" id="A0A9Q1C061"/>
<organism evidence="8 9">
    <name type="scientific">Holothuria leucospilota</name>
    <name type="common">Black long sea cucumber</name>
    <name type="synonym">Mertensiothuria leucospilota</name>
    <dbReference type="NCBI Taxonomy" id="206669"/>
    <lineage>
        <taxon>Eukaryota</taxon>
        <taxon>Metazoa</taxon>
        <taxon>Echinodermata</taxon>
        <taxon>Eleutherozoa</taxon>
        <taxon>Echinozoa</taxon>
        <taxon>Holothuroidea</taxon>
        <taxon>Aspidochirotacea</taxon>
        <taxon>Aspidochirotida</taxon>
        <taxon>Holothuriidae</taxon>
        <taxon>Holothuria</taxon>
    </lineage>
</organism>
<dbReference type="OrthoDB" id="74575at2759"/>
<dbReference type="PANTHER" id="PTHR46121:SF4">
    <property type="entry name" value="STEROIDOGENIC ACUTE REGULATORY PROTEIN-LIKE"/>
    <property type="match status" value="1"/>
</dbReference>
<keyword evidence="9" id="KW-1185">Reference proteome</keyword>
<feature type="transmembrane region" description="Helical" evidence="5">
    <location>
        <begin position="185"/>
        <end position="205"/>
    </location>
</feature>
<evidence type="ECO:0000256" key="5">
    <source>
        <dbReference type="SAM" id="Phobius"/>
    </source>
</evidence>
<name>A0A9Q1C061_HOLLE</name>
<dbReference type="InterPro" id="IPR002913">
    <property type="entry name" value="START_lipid-bd_dom"/>
</dbReference>
<dbReference type="PROSITE" id="PS50848">
    <property type="entry name" value="START"/>
    <property type="match status" value="1"/>
</dbReference>
<comment type="subcellular location">
    <subcellularLocation>
        <location evidence="1">Membrane</location>
        <topology evidence="1">Multi-pass membrane protein</topology>
    </subcellularLocation>
</comment>
<dbReference type="SMART" id="SM00234">
    <property type="entry name" value="START"/>
    <property type="match status" value="1"/>
</dbReference>